<name>A0A897MS79_9EURY</name>
<accession>A0A897MS79</accession>
<proteinExistence type="predicted"/>
<evidence type="ECO:0000313" key="1">
    <source>
        <dbReference type="EMBL" id="QSG02888.1"/>
    </source>
</evidence>
<dbReference type="EMBL" id="CP064786">
    <property type="protein sequence ID" value="QSG02888.1"/>
    <property type="molecule type" value="Genomic_DNA"/>
</dbReference>
<gene>
    <name evidence="1" type="ORF">AArcS_1678</name>
</gene>
<dbReference type="KEGG" id="hara:AArcS_1678"/>
<keyword evidence="2" id="KW-1185">Reference proteome</keyword>
<dbReference type="RefSeq" id="WP_238476951.1">
    <property type="nucleotide sequence ID" value="NZ_CP064786.1"/>
</dbReference>
<dbReference type="AlphaFoldDB" id="A0A897MS79"/>
<sequence>MPVLHSYENKPGFYVRSQVDGNPITFQVSPAGAEVLEDLGYCNQSDIPWNVLRPLYNKDDLYTKNTGIDESQMGTQQEIDLSQLNQKQRVRFEAYLNEETSSVPIREIKRDVQEVLGLSLLVLAKREMESLTVSSVLAHSLKYFAAIPYTAQSIKTPTDHDIIYEFEVDETVFQYTDSRWRDDSRYDFKITCETPNEEKQIIHIRDGFLTRLYIDGKQRQSGENIEQRHKSIYEKSNALQKIRELFFHLPHYDIRPDPEDLGHGDLQSGFQLVGKHIWVTPQKYTGSRTENKKKIVGSEFKDILVRSDCWDPILVEVTEETSFPNAVLGEQVEQKP</sequence>
<evidence type="ECO:0000313" key="2">
    <source>
        <dbReference type="Proteomes" id="UP000663586"/>
    </source>
</evidence>
<protein>
    <submittedName>
        <fullName evidence="1">Uncharacterized protein</fullName>
    </submittedName>
</protein>
<organism evidence="1 2">
    <name type="scientific">Natranaeroarchaeum sulfidigenes</name>
    <dbReference type="NCBI Taxonomy" id="2784880"/>
    <lineage>
        <taxon>Archaea</taxon>
        <taxon>Methanobacteriati</taxon>
        <taxon>Methanobacteriota</taxon>
        <taxon>Stenosarchaea group</taxon>
        <taxon>Halobacteria</taxon>
        <taxon>Halobacteriales</taxon>
        <taxon>Natronoarchaeaceae</taxon>
        <taxon>Natranaeroarchaeum</taxon>
    </lineage>
</organism>
<reference evidence="1" key="1">
    <citation type="submission" date="2020-11" db="EMBL/GenBank/DDBJ databases">
        <title>Carbohydrate-dependent, anaerobic sulfur respiration: A novel catabolism in halophilic archaea.</title>
        <authorList>
            <person name="Sorokin D.Y."/>
            <person name="Messina E."/>
            <person name="Smedile F."/>
            <person name="La Cono V."/>
            <person name="Hallsworth J.E."/>
            <person name="Yakimov M.M."/>
        </authorList>
    </citation>
    <scope>NUCLEOTIDE SEQUENCE</scope>
    <source>
        <strain evidence="1">AArc-S</strain>
    </source>
</reference>
<dbReference type="GeneID" id="70685057"/>
<dbReference type="Proteomes" id="UP000663586">
    <property type="component" value="Chromosome"/>
</dbReference>